<organism evidence="3">
    <name type="scientific">Gongylonema pulchrum</name>
    <dbReference type="NCBI Taxonomy" id="637853"/>
    <lineage>
        <taxon>Eukaryota</taxon>
        <taxon>Metazoa</taxon>
        <taxon>Ecdysozoa</taxon>
        <taxon>Nematoda</taxon>
        <taxon>Chromadorea</taxon>
        <taxon>Rhabditida</taxon>
        <taxon>Spirurina</taxon>
        <taxon>Spiruromorpha</taxon>
        <taxon>Spiruroidea</taxon>
        <taxon>Gongylonematidae</taxon>
        <taxon>Gongylonema</taxon>
    </lineage>
</organism>
<dbReference type="AlphaFoldDB" id="A0A183D2T0"/>
<dbReference type="EMBL" id="UYRT01004882">
    <property type="protein sequence ID" value="VDK37457.1"/>
    <property type="molecule type" value="Genomic_DNA"/>
</dbReference>
<keyword evidence="2" id="KW-1185">Reference proteome</keyword>
<reference evidence="1 2" key="2">
    <citation type="submission" date="2018-11" db="EMBL/GenBank/DDBJ databases">
        <authorList>
            <consortium name="Pathogen Informatics"/>
        </authorList>
    </citation>
    <scope>NUCLEOTIDE SEQUENCE [LARGE SCALE GENOMIC DNA]</scope>
</reference>
<evidence type="ECO:0000313" key="1">
    <source>
        <dbReference type="EMBL" id="VDK37457.1"/>
    </source>
</evidence>
<proteinExistence type="predicted"/>
<evidence type="ECO:0000313" key="3">
    <source>
        <dbReference type="WBParaSite" id="GPUH_0000302601-mRNA-1"/>
    </source>
</evidence>
<dbReference type="WBParaSite" id="GPUH_0000302601-mRNA-1">
    <property type="protein sequence ID" value="GPUH_0000302601-mRNA-1"/>
    <property type="gene ID" value="GPUH_0000302601"/>
</dbReference>
<sequence length="116" mass="12888">MGTFFSESTKSQRSRTNHGEYVNLVAIFASVNGKINHEKHAQSGQKQIELATIDASEIQEINDEKPRNAGKKAIISTSPSNEDVTTEMNLTMLKEALWKNAVIIEVTPLPNWNASF</sequence>
<reference evidence="3" key="1">
    <citation type="submission" date="2016-06" db="UniProtKB">
        <authorList>
            <consortium name="WormBaseParasite"/>
        </authorList>
    </citation>
    <scope>IDENTIFICATION</scope>
</reference>
<accession>A0A183D2T0</accession>
<dbReference type="Proteomes" id="UP000271098">
    <property type="component" value="Unassembled WGS sequence"/>
</dbReference>
<gene>
    <name evidence="1" type="ORF">GPUH_LOCUS3023</name>
</gene>
<evidence type="ECO:0000313" key="2">
    <source>
        <dbReference type="Proteomes" id="UP000271098"/>
    </source>
</evidence>
<name>A0A183D2T0_9BILA</name>
<protein>
    <submittedName>
        <fullName evidence="1 3">Uncharacterized protein</fullName>
    </submittedName>
</protein>